<evidence type="ECO:0000256" key="3">
    <source>
        <dbReference type="ARBA" id="ARBA00022491"/>
    </source>
</evidence>
<name>A0A1R2AR38_9CILI</name>
<dbReference type="InterPro" id="IPR036915">
    <property type="entry name" value="Cyclin-like_sf"/>
</dbReference>
<dbReference type="GO" id="GO:0005667">
    <property type="term" value="C:transcription regulator complex"/>
    <property type="evidence" value="ECO:0007669"/>
    <property type="project" value="TreeGrafter"/>
</dbReference>
<dbReference type="GO" id="GO:2000134">
    <property type="term" value="P:negative regulation of G1/S transition of mitotic cell cycle"/>
    <property type="evidence" value="ECO:0007669"/>
    <property type="project" value="TreeGrafter"/>
</dbReference>
<feature type="domain" description="Retinoblastoma-associated protein A-box" evidence="9">
    <location>
        <begin position="346"/>
        <end position="550"/>
    </location>
</feature>
<dbReference type="SMART" id="SM01368">
    <property type="entry name" value="RB_A"/>
    <property type="match status" value="1"/>
</dbReference>
<evidence type="ECO:0008006" key="12">
    <source>
        <dbReference type="Google" id="ProtNLM"/>
    </source>
</evidence>
<dbReference type="Proteomes" id="UP000187209">
    <property type="component" value="Unassembled WGS sequence"/>
</dbReference>
<keyword evidence="4" id="KW-0805">Transcription regulation</keyword>
<keyword evidence="6" id="KW-0539">Nucleus</keyword>
<dbReference type="GO" id="GO:0006357">
    <property type="term" value="P:regulation of transcription by RNA polymerase II"/>
    <property type="evidence" value="ECO:0007669"/>
    <property type="project" value="InterPro"/>
</dbReference>
<comment type="caution">
    <text evidence="10">The sequence shown here is derived from an EMBL/GenBank/DDBJ whole genome shotgun (WGS) entry which is preliminary data.</text>
</comment>
<organism evidence="10 11">
    <name type="scientific">Stentor coeruleus</name>
    <dbReference type="NCBI Taxonomy" id="5963"/>
    <lineage>
        <taxon>Eukaryota</taxon>
        <taxon>Sar</taxon>
        <taxon>Alveolata</taxon>
        <taxon>Ciliophora</taxon>
        <taxon>Postciliodesmatophora</taxon>
        <taxon>Heterotrichea</taxon>
        <taxon>Heterotrichida</taxon>
        <taxon>Stentoridae</taxon>
        <taxon>Stentor</taxon>
    </lineage>
</organism>
<comment type="similarity">
    <text evidence="2">Belongs to the retinoblastoma protein (RB) family.</text>
</comment>
<keyword evidence="3" id="KW-0678">Repressor</keyword>
<keyword evidence="5" id="KW-0804">Transcription</keyword>
<evidence type="ECO:0000259" key="8">
    <source>
        <dbReference type="SMART" id="SM01367"/>
    </source>
</evidence>
<evidence type="ECO:0000256" key="1">
    <source>
        <dbReference type="ARBA" id="ARBA00004123"/>
    </source>
</evidence>
<evidence type="ECO:0000256" key="2">
    <source>
        <dbReference type="ARBA" id="ARBA00009475"/>
    </source>
</evidence>
<dbReference type="GO" id="GO:0005634">
    <property type="term" value="C:nucleus"/>
    <property type="evidence" value="ECO:0007669"/>
    <property type="project" value="UniProtKB-SubCell"/>
</dbReference>
<comment type="subcellular location">
    <subcellularLocation>
        <location evidence="1">Nucleus</location>
    </subcellularLocation>
</comment>
<keyword evidence="7" id="KW-0131">Cell cycle</keyword>
<evidence type="ECO:0000313" key="11">
    <source>
        <dbReference type="Proteomes" id="UP000187209"/>
    </source>
</evidence>
<keyword evidence="11" id="KW-1185">Reference proteome</keyword>
<protein>
    <recommendedName>
        <fullName evidence="12">Retinoblastoma-associated protein A-box domain-containing protein</fullName>
    </recommendedName>
</protein>
<dbReference type="PANTHER" id="PTHR13742:SF17">
    <property type="entry name" value="RE32990P-RELATED"/>
    <property type="match status" value="1"/>
</dbReference>
<dbReference type="Pfam" id="PF01857">
    <property type="entry name" value="RB_B"/>
    <property type="match status" value="1"/>
</dbReference>
<dbReference type="Pfam" id="PF11934">
    <property type="entry name" value="DUF3452"/>
    <property type="match status" value="1"/>
</dbReference>
<dbReference type="GO" id="GO:0030154">
    <property type="term" value="P:cell differentiation"/>
    <property type="evidence" value="ECO:0007669"/>
    <property type="project" value="TreeGrafter"/>
</dbReference>
<dbReference type="Pfam" id="PF01858">
    <property type="entry name" value="RB_A"/>
    <property type="match status" value="1"/>
</dbReference>
<sequence>MKNSEIPLSQSLLAELSCSLMLDPQTKATAEHYVKEFKSQDLLWEESKSRSIVRCAILAASKMSKKRSITECDTPLSLINLLSGPQPADIHTFIRKLKEFLKVIQIDDRANSDIQAIVNSYAFALTLYNKFEEVWDKFKVTRDDSKKIKDFTWVVFILARINILQRRCDIVECACMLLGTFQVILSILPKKIFPELPNDTLTYLCSTIKAAPEQVKLASDHLKMMVEKFKEHNHLRGSHPNSQSIEGILDQSHLSYNLKSLSSEYMNKLLPDDIDEKDFLLKETSIGSPLKIKDSLLGTSQRFCNKRILDYEDDENLSMTSRLQDIKFPSLISNSPYSLKTFPPCSRMITSLELETWLNGHIDSASQNVPQEVIDKLDTPGVEFLKSLVVEFRNLLNSALSNIMKNQTPGTMRNYLQIPSHDNKTNPDNVMKLFFRVLLELLKNEEKQQELRSDSKEQMSNVLKNETFYRALLVCCVETVLYANNITALEFPEVLEACGVSAFDTWKLMKNFLEFDSRIPTTLRQHFKSLEARVISSMAWTESSPIAAHIRLHLGSKKDLNHPAILMFCRRVLAYSALRIYDLSNLLNLPEDVREEIWSTMKNALSEETDLFINREMDQVIICTMYGVCKAKNLNVTFNNLISKYTEYYNDNGRLFRYVHLEGNTTGDIIRFYNEVYVKFMKNYLMALTNKNPILLRSEPRIPSLNPSSPLKYSLPPPIISYSPNDSRNVLSSPLRSPYATPRSKRLYAFGESPSYHLDAINHMMNKTGQFMSFDEDKIATPTKRPKLNESSEFESFDIDENHLEFGDFKDNN</sequence>
<dbReference type="InterPro" id="IPR028309">
    <property type="entry name" value="RB_fam"/>
</dbReference>
<evidence type="ECO:0000256" key="4">
    <source>
        <dbReference type="ARBA" id="ARBA00023015"/>
    </source>
</evidence>
<dbReference type="GO" id="GO:0000977">
    <property type="term" value="F:RNA polymerase II transcription regulatory region sequence-specific DNA binding"/>
    <property type="evidence" value="ECO:0007669"/>
    <property type="project" value="TreeGrafter"/>
</dbReference>
<proteinExistence type="inferred from homology"/>
<dbReference type="InterPro" id="IPR024599">
    <property type="entry name" value="RB_N"/>
</dbReference>
<dbReference type="SMART" id="SM01367">
    <property type="entry name" value="DUF3452"/>
    <property type="match status" value="1"/>
</dbReference>
<feature type="domain" description="Retinoblastoma-associated protein N-terminal" evidence="8">
    <location>
        <begin position="68"/>
        <end position="187"/>
    </location>
</feature>
<accession>A0A1R2AR38</accession>
<dbReference type="EMBL" id="MPUH01001587">
    <property type="protein sequence ID" value="OMJ66991.1"/>
    <property type="molecule type" value="Genomic_DNA"/>
</dbReference>
<evidence type="ECO:0000256" key="5">
    <source>
        <dbReference type="ARBA" id="ARBA00023163"/>
    </source>
</evidence>
<dbReference type="InterPro" id="IPR002719">
    <property type="entry name" value="RB_B"/>
</dbReference>
<evidence type="ECO:0000313" key="10">
    <source>
        <dbReference type="EMBL" id="OMJ66991.1"/>
    </source>
</evidence>
<dbReference type="GO" id="GO:0000785">
    <property type="term" value="C:chromatin"/>
    <property type="evidence" value="ECO:0007669"/>
    <property type="project" value="TreeGrafter"/>
</dbReference>
<dbReference type="PANTHER" id="PTHR13742">
    <property type="entry name" value="RETINOBLASTOMA-ASSOCIATED PROTEIN RB -RELATED"/>
    <property type="match status" value="1"/>
</dbReference>
<dbReference type="InterPro" id="IPR002720">
    <property type="entry name" value="RB_A"/>
</dbReference>
<gene>
    <name evidence="10" type="ORF">SteCoe_35974</name>
</gene>
<dbReference type="Gene3D" id="1.10.472.10">
    <property type="entry name" value="Cyclin-like"/>
    <property type="match status" value="2"/>
</dbReference>
<reference evidence="10 11" key="1">
    <citation type="submission" date="2016-11" db="EMBL/GenBank/DDBJ databases">
        <title>The macronuclear genome of Stentor coeruleus: a giant cell with tiny introns.</title>
        <authorList>
            <person name="Slabodnick M."/>
            <person name="Ruby J.G."/>
            <person name="Reiff S.B."/>
            <person name="Swart E.C."/>
            <person name="Gosai S."/>
            <person name="Prabakaran S."/>
            <person name="Witkowska E."/>
            <person name="Larue G.E."/>
            <person name="Fisher S."/>
            <person name="Freeman R.M."/>
            <person name="Gunawardena J."/>
            <person name="Chu W."/>
            <person name="Stover N.A."/>
            <person name="Gregory B.D."/>
            <person name="Nowacki M."/>
            <person name="Derisi J."/>
            <person name="Roy S.W."/>
            <person name="Marshall W.F."/>
            <person name="Sood P."/>
        </authorList>
    </citation>
    <scope>NUCLEOTIDE SEQUENCE [LARGE SCALE GENOMIC DNA]</scope>
    <source>
        <strain evidence="10">WM001</strain>
    </source>
</reference>
<dbReference type="SUPFAM" id="SSF47954">
    <property type="entry name" value="Cyclin-like"/>
    <property type="match status" value="2"/>
</dbReference>
<dbReference type="AlphaFoldDB" id="A0A1R2AR38"/>
<evidence type="ECO:0000259" key="9">
    <source>
        <dbReference type="SMART" id="SM01368"/>
    </source>
</evidence>
<evidence type="ECO:0000256" key="6">
    <source>
        <dbReference type="ARBA" id="ARBA00023242"/>
    </source>
</evidence>
<evidence type="ECO:0000256" key="7">
    <source>
        <dbReference type="ARBA" id="ARBA00023306"/>
    </source>
</evidence>
<dbReference type="OrthoDB" id="296545at2759"/>